<feature type="domain" description="TonB C-terminal" evidence="6">
    <location>
        <begin position="281"/>
        <end position="373"/>
    </location>
</feature>
<keyword evidence="5" id="KW-0732">Signal</keyword>
<dbReference type="InterPro" id="IPR011990">
    <property type="entry name" value="TPR-like_helical_dom_sf"/>
</dbReference>
<dbReference type="Gene3D" id="3.30.1150.10">
    <property type="match status" value="1"/>
</dbReference>
<dbReference type="Gene3D" id="1.25.40.10">
    <property type="entry name" value="Tetratricopeptide repeat domain"/>
    <property type="match status" value="1"/>
</dbReference>
<sequence>MFVVRPRSGCFAILAALSLSLGSLCSQVQAADLATLFQAYQAAMAEGDASAVKEKAAAVYEYAQQNLPQDSKSRAAAELNFGKALFASKDYQRAEQVLEEALNTYQQAYGEKAQELVDPYLELAKAVAGNQRASWAHQRTYKKYIRKALRIVADTQGKDSLLYAIVSLEAGRVSLDLAKAPEARGYLEDAHAAFSGPHSKYQLQRFYANFYLGKYHMAKKQHSSAREYLEAALEIADQKGVPDGTLEMTTRAFLVDIYDSLGEEEKSIAQCRTIGSMVPFDMDQEPKPLFRRMPEYPEAALNNGQEGFAVVNFTISDSGIPRDIKAIETEGSKSFGFAAEEYVKRLRYAPRFEGGEPVDTPDRKVKVKFSMGK</sequence>
<dbReference type="SUPFAM" id="SSF48452">
    <property type="entry name" value="TPR-like"/>
    <property type="match status" value="1"/>
</dbReference>
<keyword evidence="4" id="KW-0472">Membrane</keyword>
<evidence type="ECO:0000256" key="1">
    <source>
        <dbReference type="ARBA" id="ARBA00004167"/>
    </source>
</evidence>
<dbReference type="Proteomes" id="UP001236500">
    <property type="component" value="Chromosome"/>
</dbReference>
<gene>
    <name evidence="7" type="ORF">PVT68_13910</name>
</gene>
<keyword evidence="8" id="KW-1185">Reference proteome</keyword>
<evidence type="ECO:0000259" key="6">
    <source>
        <dbReference type="PROSITE" id="PS52015"/>
    </source>
</evidence>
<evidence type="ECO:0000256" key="4">
    <source>
        <dbReference type="ARBA" id="ARBA00023136"/>
    </source>
</evidence>
<dbReference type="InterPro" id="IPR019734">
    <property type="entry name" value="TPR_rpt"/>
</dbReference>
<dbReference type="PROSITE" id="PS52015">
    <property type="entry name" value="TONB_CTD"/>
    <property type="match status" value="1"/>
</dbReference>
<name>A0ABY8NAD7_9GAMM</name>
<dbReference type="Pfam" id="PF03544">
    <property type="entry name" value="TonB_C"/>
    <property type="match status" value="1"/>
</dbReference>
<dbReference type="RefSeq" id="WP_280319018.1">
    <property type="nucleotide sequence ID" value="NZ_CP118605.1"/>
</dbReference>
<evidence type="ECO:0000256" key="3">
    <source>
        <dbReference type="ARBA" id="ARBA00022989"/>
    </source>
</evidence>
<dbReference type="SUPFAM" id="SSF74653">
    <property type="entry name" value="TolA/TonB C-terminal domain"/>
    <property type="match status" value="1"/>
</dbReference>
<dbReference type="EMBL" id="CP118605">
    <property type="protein sequence ID" value="WGL15861.1"/>
    <property type="molecule type" value="Genomic_DNA"/>
</dbReference>
<protein>
    <submittedName>
        <fullName evidence="7">TonB family protein</fullName>
    </submittedName>
</protein>
<feature type="signal peptide" evidence="5">
    <location>
        <begin position="1"/>
        <end position="30"/>
    </location>
</feature>
<evidence type="ECO:0000313" key="7">
    <source>
        <dbReference type="EMBL" id="WGL15861.1"/>
    </source>
</evidence>
<organism evidence="7 8">
    <name type="scientific">Microbulbifer bruguierae</name>
    <dbReference type="NCBI Taxonomy" id="3029061"/>
    <lineage>
        <taxon>Bacteria</taxon>
        <taxon>Pseudomonadati</taxon>
        <taxon>Pseudomonadota</taxon>
        <taxon>Gammaproteobacteria</taxon>
        <taxon>Cellvibrionales</taxon>
        <taxon>Microbulbiferaceae</taxon>
        <taxon>Microbulbifer</taxon>
    </lineage>
</organism>
<dbReference type="NCBIfam" id="TIGR01352">
    <property type="entry name" value="tonB_Cterm"/>
    <property type="match status" value="1"/>
</dbReference>
<dbReference type="Pfam" id="PF13181">
    <property type="entry name" value="TPR_8"/>
    <property type="match status" value="1"/>
</dbReference>
<dbReference type="SMART" id="SM00028">
    <property type="entry name" value="TPR"/>
    <property type="match status" value="2"/>
</dbReference>
<dbReference type="InterPro" id="IPR006260">
    <property type="entry name" value="TonB/TolA_C"/>
</dbReference>
<reference evidence="7 8" key="1">
    <citation type="submission" date="2023-02" db="EMBL/GenBank/DDBJ databases">
        <title>Description and genomic characterization of Microbulbifer bruguierae sp. nov., isolated from the sediment of mangrove plant Bruguiera sexangula.</title>
        <authorList>
            <person name="Long M."/>
        </authorList>
    </citation>
    <scope>NUCLEOTIDE SEQUENCE [LARGE SCALE GENOMIC DNA]</scope>
    <source>
        <strain evidence="7 8">H12</strain>
    </source>
</reference>
<dbReference type="InterPro" id="IPR037682">
    <property type="entry name" value="TonB_C"/>
</dbReference>
<evidence type="ECO:0000313" key="8">
    <source>
        <dbReference type="Proteomes" id="UP001236500"/>
    </source>
</evidence>
<comment type="subcellular location">
    <subcellularLocation>
        <location evidence="1">Membrane</location>
        <topology evidence="1">Single-pass membrane protein</topology>
    </subcellularLocation>
</comment>
<evidence type="ECO:0000256" key="2">
    <source>
        <dbReference type="ARBA" id="ARBA00022692"/>
    </source>
</evidence>
<feature type="chain" id="PRO_5046133910" evidence="5">
    <location>
        <begin position="31"/>
        <end position="373"/>
    </location>
</feature>
<evidence type="ECO:0000256" key="5">
    <source>
        <dbReference type="SAM" id="SignalP"/>
    </source>
</evidence>
<keyword evidence="3" id="KW-1133">Transmembrane helix</keyword>
<keyword evidence="2" id="KW-0812">Transmembrane</keyword>
<proteinExistence type="predicted"/>
<accession>A0ABY8NAD7</accession>